<name>A0A7G1NN32_9ACTN</name>
<evidence type="ECO:0000256" key="1">
    <source>
        <dbReference type="ARBA" id="ARBA00009464"/>
    </source>
</evidence>
<dbReference type="GO" id="GO:0051287">
    <property type="term" value="F:NAD binding"/>
    <property type="evidence" value="ECO:0007669"/>
    <property type="project" value="InterPro"/>
</dbReference>
<dbReference type="Gene3D" id="3.40.718.10">
    <property type="entry name" value="Isopropylmalate Dehydrogenase"/>
    <property type="match status" value="1"/>
</dbReference>
<keyword evidence="2" id="KW-0479">Metal-binding</keyword>
<evidence type="ECO:0000313" key="6">
    <source>
        <dbReference type="Proteomes" id="UP000516373"/>
    </source>
</evidence>
<dbReference type="EMBL" id="AP023439">
    <property type="protein sequence ID" value="BCL23961.1"/>
    <property type="molecule type" value="Genomic_DNA"/>
</dbReference>
<dbReference type="Proteomes" id="UP000516373">
    <property type="component" value="Chromosome"/>
</dbReference>
<dbReference type="GO" id="GO:0016491">
    <property type="term" value="F:oxidoreductase activity"/>
    <property type="evidence" value="ECO:0007669"/>
    <property type="project" value="UniProtKB-KW"/>
</dbReference>
<keyword evidence="3" id="KW-0560">Oxidoreductase</keyword>
<dbReference type="KEGG" id="stui:GCM10017668_58040"/>
<gene>
    <name evidence="5" type="primary">pdxA</name>
    <name evidence="5" type="ORF">GCM10017668_58040</name>
</gene>
<evidence type="ECO:0000256" key="3">
    <source>
        <dbReference type="ARBA" id="ARBA00023002"/>
    </source>
</evidence>
<dbReference type="PANTHER" id="PTHR30004">
    <property type="entry name" value="4-HYDROXYTHREONINE-4-PHOSPHATE DEHYDROGENASE"/>
    <property type="match status" value="1"/>
</dbReference>
<evidence type="ECO:0000256" key="4">
    <source>
        <dbReference type="ARBA" id="ARBA00023027"/>
    </source>
</evidence>
<comment type="similarity">
    <text evidence="1">Belongs to the PdxA family. PdxA2 subfamily.</text>
</comment>
<dbReference type="GO" id="GO:0046872">
    <property type="term" value="F:metal ion binding"/>
    <property type="evidence" value="ECO:0007669"/>
    <property type="project" value="UniProtKB-KW"/>
</dbReference>
<sequence length="347" mass="35458">MTPSGTTPSGRILVTIGDPNGVGPEIAVKASEALSDDPDPGLRPVLVGDALVVRHYAHQAGLVVRETDGTDEGRAGTVDLMHVPALHPQAFRPGTVHAAAGAATVTYLGEAVRAVQEGRGRGIVGGPHSETAIRAASIAFSGYPSLLARLSGKHPDLVFLMLVGGGLRIVHATLHERLVDAVSRLTPELVESAGRAAVDFLASTGVASPRIAVFGINPHAGEDGLFGDDDQRITVPGVERLRAAGIDAHGPVGADILLGDRTGTGQYDAFVAMYHDQGHIPVKLLAGRSAAAVSVGGGIAFSSVGHGTAFDIAGRGVADPAAVLRAVRLIGSATPPLPHVPLVEEHI</sequence>
<dbReference type="Pfam" id="PF04166">
    <property type="entry name" value="PdxA"/>
    <property type="match status" value="1"/>
</dbReference>
<dbReference type="PANTHER" id="PTHR30004:SF6">
    <property type="entry name" value="D-THREONATE 4-PHOSPHATE DEHYDROGENASE"/>
    <property type="match status" value="1"/>
</dbReference>
<evidence type="ECO:0000313" key="5">
    <source>
        <dbReference type="EMBL" id="BCL23961.1"/>
    </source>
</evidence>
<accession>A0A7G1NN32</accession>
<organism evidence="5 6">
    <name type="scientific">Streptomyces tuirus</name>
    <dbReference type="NCBI Taxonomy" id="68278"/>
    <lineage>
        <taxon>Bacteria</taxon>
        <taxon>Bacillati</taxon>
        <taxon>Actinomycetota</taxon>
        <taxon>Actinomycetes</taxon>
        <taxon>Kitasatosporales</taxon>
        <taxon>Streptomycetaceae</taxon>
        <taxon>Streptomyces</taxon>
    </lineage>
</organism>
<reference evidence="5 6" key="1">
    <citation type="journal article" date="2014" name="Int. J. Syst. Evol. Microbiol.">
        <title>Complete genome sequence of Corynebacterium casei LMG S-19264T (=DSM 44701T), isolated from a smear-ripened cheese.</title>
        <authorList>
            <consortium name="US DOE Joint Genome Institute (JGI-PGF)"/>
            <person name="Walter F."/>
            <person name="Albersmeier A."/>
            <person name="Kalinowski J."/>
            <person name="Ruckert C."/>
        </authorList>
    </citation>
    <scope>NUCLEOTIDE SEQUENCE [LARGE SCALE GENOMIC DNA]</scope>
    <source>
        <strain evidence="5 6">JCM 4255</strain>
    </source>
</reference>
<dbReference type="AlphaFoldDB" id="A0A7G1NN32"/>
<proteinExistence type="inferred from homology"/>
<dbReference type="SUPFAM" id="SSF53659">
    <property type="entry name" value="Isocitrate/Isopropylmalate dehydrogenase-like"/>
    <property type="match status" value="1"/>
</dbReference>
<evidence type="ECO:0000256" key="2">
    <source>
        <dbReference type="ARBA" id="ARBA00022723"/>
    </source>
</evidence>
<dbReference type="InterPro" id="IPR005255">
    <property type="entry name" value="PdxA_fam"/>
</dbReference>
<protein>
    <submittedName>
        <fullName evidence="5">4-hydroxythreonine-4-phosphate dehydrogenase</fullName>
    </submittedName>
</protein>
<keyword evidence="4" id="KW-0520">NAD</keyword>